<dbReference type="InterPro" id="IPR036457">
    <property type="entry name" value="PPM-type-like_dom_sf"/>
</dbReference>
<organism evidence="7 8">
    <name type="scientific">Neurospora tetrasperma (strain FGSC 2508 / ATCC MYA-4615 / P0657)</name>
    <dbReference type="NCBI Taxonomy" id="510951"/>
    <lineage>
        <taxon>Eukaryota</taxon>
        <taxon>Fungi</taxon>
        <taxon>Dikarya</taxon>
        <taxon>Ascomycota</taxon>
        <taxon>Pezizomycotina</taxon>
        <taxon>Sordariomycetes</taxon>
        <taxon>Sordariomycetidae</taxon>
        <taxon>Sordariales</taxon>
        <taxon>Sordariaceae</taxon>
        <taxon>Neurospora</taxon>
    </lineage>
</organism>
<feature type="compositionally biased region" description="Basic and acidic residues" evidence="5">
    <location>
        <begin position="411"/>
        <end position="422"/>
    </location>
</feature>
<dbReference type="InterPro" id="IPR000222">
    <property type="entry name" value="PP2C_BS"/>
</dbReference>
<feature type="domain" description="PPM-type phosphatase" evidence="6">
    <location>
        <begin position="206"/>
        <end position="666"/>
    </location>
</feature>
<dbReference type="OrthoDB" id="416093at2759"/>
<evidence type="ECO:0000256" key="4">
    <source>
        <dbReference type="RuleBase" id="RU003465"/>
    </source>
</evidence>
<dbReference type="FunFam" id="3.60.40.10:FF:000163">
    <property type="entry name" value="Protein serine/threonine phosphatase 2C"/>
    <property type="match status" value="1"/>
</dbReference>
<dbReference type="GeneID" id="20830753"/>
<gene>
    <name evidence="7" type="ORF">NEUTE1DRAFT_84743</name>
</gene>
<dbReference type="HOGENOM" id="CLU_021251_2_0_1"/>
<dbReference type="Gene3D" id="3.60.40.10">
    <property type="entry name" value="PPM-type phosphatase domain"/>
    <property type="match status" value="2"/>
</dbReference>
<dbReference type="Pfam" id="PF00481">
    <property type="entry name" value="PP2C"/>
    <property type="match status" value="1"/>
</dbReference>
<feature type="compositionally biased region" description="Polar residues" evidence="5">
    <location>
        <begin position="290"/>
        <end position="303"/>
    </location>
</feature>
<sequence length="701" mass="77021">MAAVRRRPPTQSLVSALQHLEPASFHTKAPRAAHQDTELLLDAFMGYLSTFFHHPPTATRPTMRRVTMPGPRVLRTAAGRRYLHAYARPSRTSSSSTISADELCDRFRTHTLTDRTSKRKFHNYFVTHLPSSSLHPDSRLQHPHHKLPRSASVPHKQDPGAAPAAVPPNIPSRDLTVVRIPLRSAKHHFGTAVSRGQRNYNEDTNQAGTISMPSFAKRAPMSLVRSQLRSLNENATANSAFGDPQIFYFAVFDGHGGSECSEFLRDELHGYIEQAALDFGLQSSLQRQGTTSLDSLSTPTETFGNAPRSSRDALNRIDMKSPEEVQDRLDVPETKGNTVVEEASHEPPLEGDEPTPAVADAAKAEELEIDLLDEYRNTVGGYFRRFNSRYFSERAANRGRQSGSNAASSTDDNKNKLQKQTDEAPSTKPVTVETVLTYAFLRADLDFITAQARKPDPDDLQVADNPVNKDEVLGQPHLPPSGHRIGGPARFKGGSTASIALIATPTPAPFWHPAAHSTLLVAHVGDTRVLLCETATGLPRPLTHDHHPSSPVETRRLMRYAESLITDSFGEERIGGLANSRSFGDMQSKRIGVSAEPEIIRVNMEPAEYSFLVLMSDGVSGTLSDQEVVDVIKEAKTPEEGAKNVIEYATEVSADGDNATCLVVRLGGWERRMEGGLGSLGTKEIRDARRAEALDPRRGRR</sequence>
<dbReference type="EMBL" id="GL891305">
    <property type="protein sequence ID" value="EGO57065.1"/>
    <property type="molecule type" value="Genomic_DNA"/>
</dbReference>
<evidence type="ECO:0000256" key="5">
    <source>
        <dbReference type="SAM" id="MobiDB-lite"/>
    </source>
</evidence>
<keyword evidence="2 4" id="KW-0378">Hydrolase</keyword>
<feature type="region of interest" description="Disordered" evidence="5">
    <location>
        <begin position="395"/>
        <end position="428"/>
    </location>
</feature>
<name>F8MP53_NEUT8</name>
<dbReference type="Proteomes" id="UP000008065">
    <property type="component" value="Unassembled WGS sequence"/>
</dbReference>
<dbReference type="RefSeq" id="XP_009852590.1">
    <property type="nucleotide sequence ID" value="XM_009854288.1"/>
</dbReference>
<dbReference type="FunFam" id="3.60.40.10:FF:000133">
    <property type="entry name" value="Protein serine/threonine phosphatase 2C"/>
    <property type="match status" value="1"/>
</dbReference>
<protein>
    <recommendedName>
        <fullName evidence="6">PPM-type phosphatase domain-containing protein</fullName>
    </recommendedName>
</protein>
<evidence type="ECO:0000313" key="7">
    <source>
        <dbReference type="EMBL" id="EGO57065.1"/>
    </source>
</evidence>
<evidence type="ECO:0000256" key="3">
    <source>
        <dbReference type="ARBA" id="ARBA00022912"/>
    </source>
</evidence>
<feature type="compositionally biased region" description="Basic and acidic residues" evidence="5">
    <location>
        <begin position="309"/>
        <end position="333"/>
    </location>
</feature>
<dbReference type="PROSITE" id="PS01032">
    <property type="entry name" value="PPM_1"/>
    <property type="match status" value="1"/>
</dbReference>
<evidence type="ECO:0000259" key="6">
    <source>
        <dbReference type="PROSITE" id="PS51746"/>
    </source>
</evidence>
<dbReference type="SUPFAM" id="SSF81606">
    <property type="entry name" value="PP2C-like"/>
    <property type="match status" value="1"/>
</dbReference>
<keyword evidence="8" id="KW-1185">Reference proteome</keyword>
<keyword evidence="1" id="KW-0479">Metal-binding</keyword>
<evidence type="ECO:0000256" key="2">
    <source>
        <dbReference type="ARBA" id="ARBA00022801"/>
    </source>
</evidence>
<feature type="region of interest" description="Disordered" evidence="5">
    <location>
        <begin position="290"/>
        <end position="357"/>
    </location>
</feature>
<dbReference type="SMART" id="SM00332">
    <property type="entry name" value="PP2Cc"/>
    <property type="match status" value="1"/>
</dbReference>
<evidence type="ECO:0000256" key="1">
    <source>
        <dbReference type="ARBA" id="ARBA00022723"/>
    </source>
</evidence>
<dbReference type="KEGG" id="nte:NEUTE1DRAFT84743"/>
<dbReference type="PANTHER" id="PTHR13832:SF589">
    <property type="entry name" value="[PYRUVATE DEHYDROGENASE [ACETYL-TRANSFERRING]]-PHOSPHATASE 2, MITOCHONDRIAL"/>
    <property type="match status" value="1"/>
</dbReference>
<keyword evidence="3 4" id="KW-0904">Protein phosphatase</keyword>
<dbReference type="PROSITE" id="PS51746">
    <property type="entry name" value="PPM_2"/>
    <property type="match status" value="1"/>
</dbReference>
<feature type="compositionally biased region" description="Polar residues" evidence="5">
    <location>
        <begin position="399"/>
        <end position="410"/>
    </location>
</feature>
<dbReference type="VEuPathDB" id="FungiDB:NEUTE1DRAFT_84743"/>
<dbReference type="GO" id="GO:0004722">
    <property type="term" value="F:protein serine/threonine phosphatase activity"/>
    <property type="evidence" value="ECO:0007669"/>
    <property type="project" value="InterPro"/>
</dbReference>
<dbReference type="InterPro" id="IPR015655">
    <property type="entry name" value="PP2C"/>
</dbReference>
<dbReference type="PANTHER" id="PTHR13832">
    <property type="entry name" value="PROTEIN PHOSPHATASE 2C"/>
    <property type="match status" value="1"/>
</dbReference>
<dbReference type="CDD" id="cd00143">
    <property type="entry name" value="PP2Cc"/>
    <property type="match status" value="1"/>
</dbReference>
<reference evidence="8" key="1">
    <citation type="journal article" date="2011" name="Genetics">
        <title>Massive changes in genome architecture accompany the transition to self-fertility in the filamentous fungus Neurospora tetrasperma.</title>
        <authorList>
            <person name="Ellison C.E."/>
            <person name="Stajich J.E."/>
            <person name="Jacobson D.J."/>
            <person name="Natvig D.O."/>
            <person name="Lapidus A."/>
            <person name="Foster B."/>
            <person name="Aerts A."/>
            <person name="Riley R."/>
            <person name="Lindquist E.A."/>
            <person name="Grigoriev I.V."/>
            <person name="Taylor J.W."/>
        </authorList>
    </citation>
    <scope>NUCLEOTIDE SEQUENCE [LARGE SCALE GENOMIC DNA]</scope>
    <source>
        <strain evidence="8">FGSC 2508 / P0657</strain>
    </source>
</reference>
<dbReference type="InterPro" id="IPR001932">
    <property type="entry name" value="PPM-type_phosphatase-like_dom"/>
</dbReference>
<accession>F8MP53</accession>
<dbReference type="AlphaFoldDB" id="F8MP53"/>
<evidence type="ECO:0000313" key="8">
    <source>
        <dbReference type="Proteomes" id="UP000008065"/>
    </source>
</evidence>
<dbReference type="GO" id="GO:0046872">
    <property type="term" value="F:metal ion binding"/>
    <property type="evidence" value="ECO:0007669"/>
    <property type="project" value="UniProtKB-KW"/>
</dbReference>
<proteinExistence type="inferred from homology"/>
<feature type="region of interest" description="Disordered" evidence="5">
    <location>
        <begin position="132"/>
        <end position="170"/>
    </location>
</feature>
<comment type="similarity">
    <text evidence="4">Belongs to the PP2C family.</text>
</comment>